<feature type="chain" id="PRO_5035794826" description="Retrotransposon gag domain-containing protein" evidence="1">
    <location>
        <begin position="24"/>
        <end position="107"/>
    </location>
</feature>
<reference evidence="2" key="1">
    <citation type="submission" date="2021-02" db="EMBL/GenBank/DDBJ databases">
        <authorList>
            <person name="Nowell W R."/>
        </authorList>
    </citation>
    <scope>NUCLEOTIDE SEQUENCE</scope>
</reference>
<evidence type="ECO:0000256" key="1">
    <source>
        <dbReference type="SAM" id="SignalP"/>
    </source>
</evidence>
<accession>A0A8S3A8K2</accession>
<feature type="non-terminal residue" evidence="2">
    <location>
        <position position="107"/>
    </location>
</feature>
<protein>
    <recommendedName>
        <fullName evidence="4">Retrotransposon gag domain-containing protein</fullName>
    </recommendedName>
</protein>
<name>A0A8S3A8K2_9BILA</name>
<proteinExistence type="predicted"/>
<sequence length="107" mass="12275">LANGALAAVHLFIVALKMAHVDAILLQTILKDLTKFSGSQQQHVNDWLLTINQKFDACELTEPQHRKWAVAFLSDEALKWYTRQLIKFETWNDLQNALRDNFPSAPE</sequence>
<gene>
    <name evidence="2" type="ORF">SRO942_LOCUS51102</name>
</gene>
<organism evidence="2 3">
    <name type="scientific">Didymodactylos carnosus</name>
    <dbReference type="NCBI Taxonomy" id="1234261"/>
    <lineage>
        <taxon>Eukaryota</taxon>
        <taxon>Metazoa</taxon>
        <taxon>Spiralia</taxon>
        <taxon>Gnathifera</taxon>
        <taxon>Rotifera</taxon>
        <taxon>Eurotatoria</taxon>
        <taxon>Bdelloidea</taxon>
        <taxon>Philodinida</taxon>
        <taxon>Philodinidae</taxon>
        <taxon>Didymodactylos</taxon>
    </lineage>
</organism>
<evidence type="ECO:0000313" key="2">
    <source>
        <dbReference type="EMBL" id="CAF4682939.1"/>
    </source>
</evidence>
<feature type="non-terminal residue" evidence="2">
    <location>
        <position position="1"/>
    </location>
</feature>
<keyword evidence="1" id="KW-0732">Signal</keyword>
<dbReference type="Proteomes" id="UP000681722">
    <property type="component" value="Unassembled WGS sequence"/>
</dbReference>
<dbReference type="AlphaFoldDB" id="A0A8S3A8K2"/>
<dbReference type="EMBL" id="CAJOBC010154786">
    <property type="protein sequence ID" value="CAF4682939.1"/>
    <property type="molecule type" value="Genomic_DNA"/>
</dbReference>
<feature type="signal peptide" evidence="1">
    <location>
        <begin position="1"/>
        <end position="23"/>
    </location>
</feature>
<comment type="caution">
    <text evidence="2">The sequence shown here is derived from an EMBL/GenBank/DDBJ whole genome shotgun (WGS) entry which is preliminary data.</text>
</comment>
<evidence type="ECO:0008006" key="4">
    <source>
        <dbReference type="Google" id="ProtNLM"/>
    </source>
</evidence>
<evidence type="ECO:0000313" key="3">
    <source>
        <dbReference type="Proteomes" id="UP000681722"/>
    </source>
</evidence>